<feature type="compositionally biased region" description="Polar residues" evidence="1">
    <location>
        <begin position="1"/>
        <end position="11"/>
    </location>
</feature>
<gene>
    <name evidence="2" type="ORF">L211DRAFT_517593</name>
</gene>
<proteinExistence type="predicted"/>
<evidence type="ECO:0000256" key="1">
    <source>
        <dbReference type="SAM" id="MobiDB-lite"/>
    </source>
</evidence>
<dbReference type="EMBL" id="ML121570">
    <property type="protein sequence ID" value="RPB20559.1"/>
    <property type="molecule type" value="Genomic_DNA"/>
</dbReference>
<feature type="region of interest" description="Disordered" evidence="1">
    <location>
        <begin position="97"/>
        <end position="132"/>
    </location>
</feature>
<dbReference type="InParanoid" id="A0A3N4LGF5"/>
<reference evidence="2 3" key="1">
    <citation type="journal article" date="2018" name="Nat. Ecol. Evol.">
        <title>Pezizomycetes genomes reveal the molecular basis of ectomycorrhizal truffle lifestyle.</title>
        <authorList>
            <person name="Murat C."/>
            <person name="Payen T."/>
            <person name="Noel B."/>
            <person name="Kuo A."/>
            <person name="Morin E."/>
            <person name="Chen J."/>
            <person name="Kohler A."/>
            <person name="Krizsan K."/>
            <person name="Balestrini R."/>
            <person name="Da Silva C."/>
            <person name="Montanini B."/>
            <person name="Hainaut M."/>
            <person name="Levati E."/>
            <person name="Barry K.W."/>
            <person name="Belfiori B."/>
            <person name="Cichocki N."/>
            <person name="Clum A."/>
            <person name="Dockter R.B."/>
            <person name="Fauchery L."/>
            <person name="Guy J."/>
            <person name="Iotti M."/>
            <person name="Le Tacon F."/>
            <person name="Lindquist E.A."/>
            <person name="Lipzen A."/>
            <person name="Malagnac F."/>
            <person name="Mello A."/>
            <person name="Molinier V."/>
            <person name="Miyauchi S."/>
            <person name="Poulain J."/>
            <person name="Riccioni C."/>
            <person name="Rubini A."/>
            <person name="Sitrit Y."/>
            <person name="Splivallo R."/>
            <person name="Traeger S."/>
            <person name="Wang M."/>
            <person name="Zifcakova L."/>
            <person name="Wipf D."/>
            <person name="Zambonelli A."/>
            <person name="Paolocci F."/>
            <person name="Nowrousian M."/>
            <person name="Ottonello S."/>
            <person name="Baldrian P."/>
            <person name="Spatafora J.W."/>
            <person name="Henrissat B."/>
            <person name="Nagy L.G."/>
            <person name="Aury J.M."/>
            <person name="Wincker P."/>
            <person name="Grigoriev I.V."/>
            <person name="Bonfante P."/>
            <person name="Martin F.M."/>
        </authorList>
    </citation>
    <scope>NUCLEOTIDE SEQUENCE [LARGE SCALE GENOMIC DNA]</scope>
    <source>
        <strain evidence="2 3">ATCC MYA-4762</strain>
    </source>
</reference>
<feature type="compositionally biased region" description="Polar residues" evidence="1">
    <location>
        <begin position="18"/>
        <end position="29"/>
    </location>
</feature>
<keyword evidence="3" id="KW-1185">Reference proteome</keyword>
<dbReference type="Proteomes" id="UP000267821">
    <property type="component" value="Unassembled WGS sequence"/>
</dbReference>
<feature type="region of interest" description="Disordered" evidence="1">
    <location>
        <begin position="1"/>
        <end position="49"/>
    </location>
</feature>
<name>A0A3N4LGF5_9PEZI</name>
<evidence type="ECO:0000313" key="2">
    <source>
        <dbReference type="EMBL" id="RPB20559.1"/>
    </source>
</evidence>
<evidence type="ECO:0000313" key="3">
    <source>
        <dbReference type="Proteomes" id="UP000267821"/>
    </source>
</evidence>
<dbReference type="AlphaFoldDB" id="A0A3N4LGF5"/>
<sequence length="205" mass="22856">MDHNNRSNTSPPEKGGMTWSSDNKNTQQVAPYDPSRWATPPPQGDRAGEGTLILVDENGNQVGGLGEHINVAGVVPGSQEPVEIDLSRTDGVVTLNVRPSGECRDRPQSRRSHSTPESRCLQPLSDHKQNALGRSSKSPVYLYSVYVCPQKVISCSYPLSISANTHPFTYKIPDPFSIQRERFIWLLDHYCRNSRKHPLFVFVSN</sequence>
<accession>A0A3N4LGF5</accession>
<protein>
    <submittedName>
        <fullName evidence="2">Uncharacterized protein</fullName>
    </submittedName>
</protein>
<organism evidence="2 3">
    <name type="scientific">Terfezia boudieri ATCC MYA-4762</name>
    <dbReference type="NCBI Taxonomy" id="1051890"/>
    <lineage>
        <taxon>Eukaryota</taxon>
        <taxon>Fungi</taxon>
        <taxon>Dikarya</taxon>
        <taxon>Ascomycota</taxon>
        <taxon>Pezizomycotina</taxon>
        <taxon>Pezizomycetes</taxon>
        <taxon>Pezizales</taxon>
        <taxon>Pezizaceae</taxon>
        <taxon>Terfezia</taxon>
    </lineage>
</organism>